<feature type="transmembrane region" description="Helical" evidence="8">
    <location>
        <begin position="90"/>
        <end position="108"/>
    </location>
</feature>
<comment type="caution">
    <text evidence="9">The sequence shown here is derived from an EMBL/GenBank/DDBJ whole genome shotgun (WGS) entry which is preliminary data.</text>
</comment>
<dbReference type="Gene3D" id="1.10.3470.10">
    <property type="entry name" value="ABC transporter involved in vitamin B12 uptake, BtuC"/>
    <property type="match status" value="1"/>
</dbReference>
<evidence type="ECO:0000256" key="8">
    <source>
        <dbReference type="SAM" id="Phobius"/>
    </source>
</evidence>
<evidence type="ECO:0000256" key="7">
    <source>
        <dbReference type="ARBA" id="ARBA00023136"/>
    </source>
</evidence>
<dbReference type="PANTHER" id="PTHR30472">
    <property type="entry name" value="FERRIC ENTEROBACTIN TRANSPORT SYSTEM PERMEASE PROTEIN"/>
    <property type="match status" value="1"/>
</dbReference>
<dbReference type="CDD" id="cd06550">
    <property type="entry name" value="TM_ABC_iron-siderophores_like"/>
    <property type="match status" value="1"/>
</dbReference>
<evidence type="ECO:0000256" key="4">
    <source>
        <dbReference type="ARBA" id="ARBA00022475"/>
    </source>
</evidence>
<dbReference type="GO" id="GO:0033214">
    <property type="term" value="P:siderophore-iron import into cell"/>
    <property type="evidence" value="ECO:0007669"/>
    <property type="project" value="TreeGrafter"/>
</dbReference>
<dbReference type="FunFam" id="1.10.3470.10:FF:000001">
    <property type="entry name" value="Vitamin B12 ABC transporter permease BtuC"/>
    <property type="match status" value="1"/>
</dbReference>
<evidence type="ECO:0000256" key="1">
    <source>
        <dbReference type="ARBA" id="ARBA00004651"/>
    </source>
</evidence>
<feature type="transmembrane region" description="Helical" evidence="8">
    <location>
        <begin position="285"/>
        <end position="307"/>
    </location>
</feature>
<feature type="transmembrane region" description="Helical" evidence="8">
    <location>
        <begin position="243"/>
        <end position="273"/>
    </location>
</feature>
<keyword evidence="5 8" id="KW-0812">Transmembrane</keyword>
<evidence type="ECO:0000313" key="9">
    <source>
        <dbReference type="EMBL" id="MBA0086853.1"/>
    </source>
</evidence>
<dbReference type="GO" id="GO:0005886">
    <property type="term" value="C:plasma membrane"/>
    <property type="evidence" value="ECO:0007669"/>
    <property type="project" value="UniProtKB-SubCell"/>
</dbReference>
<reference evidence="9" key="1">
    <citation type="submission" date="2020-06" db="EMBL/GenBank/DDBJ databases">
        <title>Legume-microbial interactions unlock mineral nutrients during tropical forest succession.</title>
        <authorList>
            <person name="Epihov D.Z."/>
        </authorList>
    </citation>
    <scope>NUCLEOTIDE SEQUENCE [LARGE SCALE GENOMIC DNA]</scope>
    <source>
        <strain evidence="9">Pan2503</strain>
    </source>
</reference>
<evidence type="ECO:0000256" key="5">
    <source>
        <dbReference type="ARBA" id="ARBA00022692"/>
    </source>
</evidence>
<keyword evidence="6 8" id="KW-1133">Transmembrane helix</keyword>
<dbReference type="GO" id="GO:0022857">
    <property type="term" value="F:transmembrane transporter activity"/>
    <property type="evidence" value="ECO:0007669"/>
    <property type="project" value="InterPro"/>
</dbReference>
<keyword evidence="10" id="KW-1185">Reference proteome</keyword>
<dbReference type="Proteomes" id="UP000567293">
    <property type="component" value="Unassembled WGS sequence"/>
</dbReference>
<keyword evidence="4" id="KW-1003">Cell membrane</keyword>
<feature type="transmembrane region" description="Helical" evidence="8">
    <location>
        <begin position="153"/>
        <end position="177"/>
    </location>
</feature>
<feature type="transmembrane region" description="Helical" evidence="8">
    <location>
        <begin position="61"/>
        <end position="78"/>
    </location>
</feature>
<feature type="transmembrane region" description="Helical" evidence="8">
    <location>
        <begin position="313"/>
        <end position="331"/>
    </location>
</feature>
<feature type="transmembrane region" description="Helical" evidence="8">
    <location>
        <begin position="120"/>
        <end position="141"/>
    </location>
</feature>
<sequence length="336" mass="35487">FQCFFLLVILFFVVVGALKFGAVPVSLYALGRDLLRVILGQSSQISSDYGLIIQNIRFPRIILGIIVGASLSIAGTSFQALLRNPLADPYVLGVSSGAALGAILSLIAEPHLVLPPALGALLTPLCAFLGAAVTITAVYFLGRRQRQIESNTLLLGGVITASFLSAVIVFLMSTVNSSNTRGMVFWLMGNLSTSFQKSIYLFLAAGFFIATAVIYSTANDLNILLAGEKEAMHLGVDIRRVRFVVYLAASLLTGLAVSVSGAIGYVGLIVPHVMRLMFGSDHRTLLPTAALGGAIAVVVADTLARIVVAPNELPVGAVTAVVGAPLFIYLLRRRLA</sequence>
<evidence type="ECO:0000313" key="10">
    <source>
        <dbReference type="Proteomes" id="UP000567293"/>
    </source>
</evidence>
<dbReference type="SUPFAM" id="SSF81345">
    <property type="entry name" value="ABC transporter involved in vitamin B12 uptake, BtuC"/>
    <property type="match status" value="1"/>
</dbReference>
<accession>A0A7V8NSS3</accession>
<evidence type="ECO:0000256" key="6">
    <source>
        <dbReference type="ARBA" id="ARBA00022989"/>
    </source>
</evidence>
<dbReference type="InterPro" id="IPR037294">
    <property type="entry name" value="ABC_BtuC-like"/>
</dbReference>
<dbReference type="Pfam" id="PF01032">
    <property type="entry name" value="FecCD"/>
    <property type="match status" value="1"/>
</dbReference>
<proteinExistence type="inferred from homology"/>
<dbReference type="EMBL" id="JACDQQ010001706">
    <property type="protein sequence ID" value="MBA0086853.1"/>
    <property type="molecule type" value="Genomic_DNA"/>
</dbReference>
<evidence type="ECO:0000256" key="2">
    <source>
        <dbReference type="ARBA" id="ARBA00007935"/>
    </source>
</evidence>
<evidence type="ECO:0000256" key="3">
    <source>
        <dbReference type="ARBA" id="ARBA00022448"/>
    </source>
</evidence>
<feature type="transmembrane region" description="Helical" evidence="8">
    <location>
        <begin position="6"/>
        <end position="30"/>
    </location>
</feature>
<keyword evidence="3" id="KW-0813">Transport</keyword>
<protein>
    <submittedName>
        <fullName evidence="9">Iron ABC transporter permease</fullName>
    </submittedName>
</protein>
<dbReference type="InterPro" id="IPR000522">
    <property type="entry name" value="ABC_transptr_permease_BtuC"/>
</dbReference>
<comment type="similarity">
    <text evidence="2">Belongs to the binding-protein-dependent transport system permease family. FecCD subfamily.</text>
</comment>
<organism evidence="9 10">
    <name type="scientific">Candidatus Acidiferrum panamense</name>
    <dbReference type="NCBI Taxonomy" id="2741543"/>
    <lineage>
        <taxon>Bacteria</taxon>
        <taxon>Pseudomonadati</taxon>
        <taxon>Acidobacteriota</taxon>
        <taxon>Terriglobia</taxon>
        <taxon>Candidatus Acidiferrales</taxon>
        <taxon>Candidatus Acidiferrum</taxon>
    </lineage>
</organism>
<gene>
    <name evidence="9" type="ORF">HRJ53_17870</name>
</gene>
<feature type="non-terminal residue" evidence="9">
    <location>
        <position position="1"/>
    </location>
</feature>
<dbReference type="AlphaFoldDB" id="A0A7V8NSS3"/>
<comment type="subcellular location">
    <subcellularLocation>
        <location evidence="1">Cell membrane</location>
        <topology evidence="1">Multi-pass membrane protein</topology>
    </subcellularLocation>
</comment>
<keyword evidence="7 8" id="KW-0472">Membrane</keyword>
<dbReference type="PANTHER" id="PTHR30472:SF25">
    <property type="entry name" value="ABC TRANSPORTER PERMEASE PROTEIN MJ0876-RELATED"/>
    <property type="match status" value="1"/>
</dbReference>
<feature type="transmembrane region" description="Helical" evidence="8">
    <location>
        <begin position="198"/>
        <end position="218"/>
    </location>
</feature>
<name>A0A7V8NSS3_9BACT</name>